<keyword evidence="3" id="KW-1003">Cell membrane</keyword>
<organism evidence="14 15">
    <name type="scientific">Georgenia subflava</name>
    <dbReference type="NCBI Taxonomy" id="1622177"/>
    <lineage>
        <taxon>Bacteria</taxon>
        <taxon>Bacillati</taxon>
        <taxon>Actinomycetota</taxon>
        <taxon>Actinomycetes</taxon>
        <taxon>Micrococcales</taxon>
        <taxon>Bogoriellaceae</taxon>
        <taxon>Georgenia</taxon>
    </lineage>
</organism>
<accession>A0A6N7EJ46</accession>
<dbReference type="FunFam" id="3.40.50.300:FF:000299">
    <property type="entry name" value="ABC transporter ATP-binding protein/permease"/>
    <property type="match status" value="1"/>
</dbReference>
<dbReference type="InterPro" id="IPR003593">
    <property type="entry name" value="AAA+_ATPase"/>
</dbReference>
<protein>
    <submittedName>
        <fullName evidence="14">ATP-binding cassette domain-containing protein</fullName>
    </submittedName>
</protein>
<feature type="region of interest" description="Disordered" evidence="10">
    <location>
        <begin position="392"/>
        <end position="423"/>
    </location>
</feature>
<evidence type="ECO:0000256" key="2">
    <source>
        <dbReference type="ARBA" id="ARBA00022448"/>
    </source>
</evidence>
<evidence type="ECO:0000256" key="11">
    <source>
        <dbReference type="SAM" id="Phobius"/>
    </source>
</evidence>
<sequence length="657" mass="69409">MGHGGMGGPGGYGRTLRQDSAVKDHRLAPGTTRRVVRYARPYRLQIAWFLLLVVLAALLVVATPLLLQRIIDDGVADGDRRLVVLLASLVAVVAVAEAALGVLQRWFSTRIGEGLIYDLRTDVFAHVQRQSIAFFTRSQTGSLVTRLNSDVIGAQRAFTSTLSGVVSNVISVVVVLITMLALSWQITVLALAVVPLLLLPARRVGRRLARLNREGMELNAELGNRMTERFNVGGALLVKLFGTPAREEAEFASRADDVRDIGIRTAMSSRVFFAALGAMASLATALVYGVGGVLAIAGTVTIGTLVAFAGLLGRLYGPVTALSNVQVDVMSALVSFERVFEVLDLRPLITDAPDAVDLPTGPLSVELDDVRFAYPGAKLVSLASLEGVRTVGGRSGADGTGDDGGTGYEGDGTADDGDGAAGPVLRPAEEEVLKGVSFRVEPGSMLALVGPSGAGKTTLSTMVARLYDPTAGVVRVGGLDVRTVREASLHDAVGVVTQDAHLFHDTVRANLLYARPDATDAELFTALRAAHVEPLVRRLPAGLDTVVGDRGHRLSGGEKQRVAIARLLLRSPRVVVLDEATAHLDSESEAAVQAALDSAMVGRTSIVIAHRLSTVRRADVIVVLDAGRVVERGTHAELLAAGGLYAELYETQFAQAE</sequence>
<dbReference type="InterPro" id="IPR039421">
    <property type="entry name" value="Type_1_exporter"/>
</dbReference>
<dbReference type="AlphaFoldDB" id="A0A6N7EJ46"/>
<dbReference type="PANTHER" id="PTHR43394">
    <property type="entry name" value="ATP-DEPENDENT PERMEASE MDL1, MITOCHONDRIAL"/>
    <property type="match status" value="1"/>
</dbReference>
<comment type="subcellular location">
    <subcellularLocation>
        <location evidence="1">Cell membrane</location>
        <topology evidence="1">Multi-pass membrane protein</topology>
    </subcellularLocation>
</comment>
<keyword evidence="5" id="KW-0547">Nucleotide-binding</keyword>
<dbReference type="SUPFAM" id="SSF52540">
    <property type="entry name" value="P-loop containing nucleoside triphosphate hydrolases"/>
    <property type="match status" value="1"/>
</dbReference>
<evidence type="ECO:0000256" key="9">
    <source>
        <dbReference type="ARBA" id="ARBA00061644"/>
    </source>
</evidence>
<dbReference type="EMBL" id="WHPC01000014">
    <property type="protein sequence ID" value="MPV36585.1"/>
    <property type="molecule type" value="Genomic_DNA"/>
</dbReference>
<feature type="transmembrane region" description="Helical" evidence="11">
    <location>
        <begin position="169"/>
        <end position="199"/>
    </location>
</feature>
<feature type="domain" description="ABC transmembrane type-1" evidence="13">
    <location>
        <begin position="47"/>
        <end position="331"/>
    </location>
</feature>
<keyword evidence="2" id="KW-0813">Transport</keyword>
<dbReference type="PROSITE" id="PS50929">
    <property type="entry name" value="ABC_TM1F"/>
    <property type="match status" value="1"/>
</dbReference>
<evidence type="ECO:0000256" key="10">
    <source>
        <dbReference type="SAM" id="MobiDB-lite"/>
    </source>
</evidence>
<keyword evidence="7 11" id="KW-1133">Transmembrane helix</keyword>
<feature type="domain" description="ABC transporter" evidence="12">
    <location>
        <begin position="414"/>
        <end position="651"/>
    </location>
</feature>
<comment type="similarity">
    <text evidence="9">Belongs to the ABC transporter superfamily. Lipid exporter (TC 3.A.1.106) family.</text>
</comment>
<dbReference type="Gene3D" id="1.20.1560.10">
    <property type="entry name" value="ABC transporter type 1, transmembrane domain"/>
    <property type="match status" value="1"/>
</dbReference>
<keyword evidence="4 11" id="KW-0812">Transmembrane</keyword>
<evidence type="ECO:0000259" key="12">
    <source>
        <dbReference type="PROSITE" id="PS50893"/>
    </source>
</evidence>
<evidence type="ECO:0000256" key="1">
    <source>
        <dbReference type="ARBA" id="ARBA00004651"/>
    </source>
</evidence>
<feature type="transmembrane region" description="Helical" evidence="11">
    <location>
        <begin position="46"/>
        <end position="70"/>
    </location>
</feature>
<dbReference type="OrthoDB" id="9806127at2"/>
<gene>
    <name evidence="14" type="ORF">GB881_05870</name>
</gene>
<dbReference type="InterPro" id="IPR003439">
    <property type="entry name" value="ABC_transporter-like_ATP-bd"/>
</dbReference>
<dbReference type="InterPro" id="IPR036640">
    <property type="entry name" value="ABC1_TM_sf"/>
</dbReference>
<dbReference type="Gene3D" id="3.40.50.300">
    <property type="entry name" value="P-loop containing nucleotide triphosphate hydrolases"/>
    <property type="match status" value="1"/>
</dbReference>
<proteinExistence type="inferred from homology"/>
<dbReference type="InterPro" id="IPR027417">
    <property type="entry name" value="P-loop_NTPase"/>
</dbReference>
<keyword evidence="6 14" id="KW-0067">ATP-binding</keyword>
<dbReference type="Proteomes" id="UP000437709">
    <property type="component" value="Unassembled WGS sequence"/>
</dbReference>
<evidence type="ECO:0000256" key="6">
    <source>
        <dbReference type="ARBA" id="ARBA00022840"/>
    </source>
</evidence>
<feature type="transmembrane region" description="Helical" evidence="11">
    <location>
        <begin position="82"/>
        <end position="103"/>
    </location>
</feature>
<evidence type="ECO:0000313" key="14">
    <source>
        <dbReference type="EMBL" id="MPV36585.1"/>
    </source>
</evidence>
<name>A0A6N7EJ46_9MICO</name>
<dbReference type="GO" id="GO:0015421">
    <property type="term" value="F:ABC-type oligopeptide transporter activity"/>
    <property type="evidence" value="ECO:0007669"/>
    <property type="project" value="TreeGrafter"/>
</dbReference>
<dbReference type="Pfam" id="PF00664">
    <property type="entry name" value="ABC_membrane"/>
    <property type="match status" value="1"/>
</dbReference>
<reference evidence="14 15" key="1">
    <citation type="submission" date="2019-10" db="EMBL/GenBank/DDBJ databases">
        <title>Georgenia wutianyii sp. nov. and Georgenia yuyongxinii sp. nov. isolated from plateau pika (Ochotona curzoniae) in the Qinghai-Tibet plateau of China.</title>
        <authorList>
            <person name="Tian Z."/>
        </authorList>
    </citation>
    <scope>NUCLEOTIDE SEQUENCE [LARGE SCALE GENOMIC DNA]</scope>
    <source>
        <strain evidence="14 15">JCM 19765</strain>
    </source>
</reference>
<dbReference type="SUPFAM" id="SSF90123">
    <property type="entry name" value="ABC transporter transmembrane region"/>
    <property type="match status" value="1"/>
</dbReference>
<dbReference type="SMART" id="SM00382">
    <property type="entry name" value="AAA"/>
    <property type="match status" value="1"/>
</dbReference>
<evidence type="ECO:0000256" key="7">
    <source>
        <dbReference type="ARBA" id="ARBA00022989"/>
    </source>
</evidence>
<evidence type="ECO:0000256" key="8">
    <source>
        <dbReference type="ARBA" id="ARBA00023136"/>
    </source>
</evidence>
<keyword evidence="15" id="KW-1185">Reference proteome</keyword>
<dbReference type="PROSITE" id="PS50893">
    <property type="entry name" value="ABC_TRANSPORTER_2"/>
    <property type="match status" value="1"/>
</dbReference>
<evidence type="ECO:0000256" key="5">
    <source>
        <dbReference type="ARBA" id="ARBA00022741"/>
    </source>
</evidence>
<dbReference type="GO" id="GO:0005524">
    <property type="term" value="F:ATP binding"/>
    <property type="evidence" value="ECO:0007669"/>
    <property type="project" value="UniProtKB-KW"/>
</dbReference>
<dbReference type="Pfam" id="PF00005">
    <property type="entry name" value="ABC_tran"/>
    <property type="match status" value="1"/>
</dbReference>
<dbReference type="GO" id="GO:0005886">
    <property type="term" value="C:plasma membrane"/>
    <property type="evidence" value="ECO:0007669"/>
    <property type="project" value="UniProtKB-SubCell"/>
</dbReference>
<evidence type="ECO:0000313" key="15">
    <source>
        <dbReference type="Proteomes" id="UP000437709"/>
    </source>
</evidence>
<feature type="transmembrane region" description="Helical" evidence="11">
    <location>
        <begin position="296"/>
        <end position="316"/>
    </location>
</feature>
<dbReference type="CDD" id="cd18550">
    <property type="entry name" value="ABC_6TM_exporter_like"/>
    <property type="match status" value="1"/>
</dbReference>
<evidence type="ECO:0000256" key="4">
    <source>
        <dbReference type="ARBA" id="ARBA00022692"/>
    </source>
</evidence>
<evidence type="ECO:0000256" key="3">
    <source>
        <dbReference type="ARBA" id="ARBA00022475"/>
    </source>
</evidence>
<dbReference type="InterPro" id="IPR011527">
    <property type="entry name" value="ABC1_TM_dom"/>
</dbReference>
<dbReference type="GO" id="GO:0016887">
    <property type="term" value="F:ATP hydrolysis activity"/>
    <property type="evidence" value="ECO:0007669"/>
    <property type="project" value="InterPro"/>
</dbReference>
<dbReference type="PANTHER" id="PTHR43394:SF1">
    <property type="entry name" value="ATP-BINDING CASSETTE SUB-FAMILY B MEMBER 10, MITOCHONDRIAL"/>
    <property type="match status" value="1"/>
</dbReference>
<dbReference type="InterPro" id="IPR017871">
    <property type="entry name" value="ABC_transporter-like_CS"/>
</dbReference>
<dbReference type="PROSITE" id="PS00211">
    <property type="entry name" value="ABC_TRANSPORTER_1"/>
    <property type="match status" value="1"/>
</dbReference>
<keyword evidence="8 11" id="KW-0472">Membrane</keyword>
<feature type="compositionally biased region" description="Gly residues" evidence="10">
    <location>
        <begin position="393"/>
        <end position="410"/>
    </location>
</feature>
<evidence type="ECO:0000259" key="13">
    <source>
        <dbReference type="PROSITE" id="PS50929"/>
    </source>
</evidence>
<comment type="caution">
    <text evidence="14">The sequence shown here is derived from an EMBL/GenBank/DDBJ whole genome shotgun (WGS) entry which is preliminary data.</text>
</comment>